<dbReference type="GO" id="GO:0031419">
    <property type="term" value="F:cobalamin binding"/>
    <property type="evidence" value="ECO:0007669"/>
    <property type="project" value="InterPro"/>
</dbReference>
<dbReference type="SUPFAM" id="SSF52242">
    <property type="entry name" value="Cobalamin (vitamin B12)-binding domain"/>
    <property type="match status" value="1"/>
</dbReference>
<sequence length="215" mass="23639">MAEYLESFALLEENDREGAVAFALGLLERGEATLPELYEEILAPALNRIEVPRKTEDELIWREHMQSAIVQAVMGACWPFVLSQKQTYGLPGKNTRVLLVAPEEEYHEIGIRMGMDFYALLGYEVVYIGCNTPRDTLLNAVKTLRPDLVSISVTNYLNLAQLPAITAALKALKPEPRVYIAGSALARTGKSAHDFGADGALTSFAAIRGITEAKQ</sequence>
<gene>
    <name evidence="2" type="ORF">SDC9_118991</name>
</gene>
<dbReference type="PROSITE" id="PS51332">
    <property type="entry name" value="B12_BINDING"/>
    <property type="match status" value="1"/>
</dbReference>
<protein>
    <recommendedName>
        <fullName evidence="1">B12-binding domain-containing protein</fullName>
    </recommendedName>
</protein>
<dbReference type="CDD" id="cd02065">
    <property type="entry name" value="B12-binding_like"/>
    <property type="match status" value="1"/>
</dbReference>
<dbReference type="EMBL" id="VSSQ01024481">
    <property type="protein sequence ID" value="MPM72018.1"/>
    <property type="molecule type" value="Genomic_DNA"/>
</dbReference>
<dbReference type="Gene3D" id="1.10.1240.10">
    <property type="entry name" value="Methionine synthase domain"/>
    <property type="match status" value="1"/>
</dbReference>
<dbReference type="Gene3D" id="3.40.50.280">
    <property type="entry name" value="Cobalamin-binding domain"/>
    <property type="match status" value="1"/>
</dbReference>
<dbReference type="AlphaFoldDB" id="A0A645C3S3"/>
<reference evidence="2" key="1">
    <citation type="submission" date="2019-08" db="EMBL/GenBank/DDBJ databases">
        <authorList>
            <person name="Kucharzyk K."/>
            <person name="Murdoch R.W."/>
            <person name="Higgins S."/>
            <person name="Loffler F."/>
        </authorList>
    </citation>
    <scope>NUCLEOTIDE SEQUENCE</scope>
</reference>
<feature type="domain" description="B12-binding" evidence="1">
    <location>
        <begin position="94"/>
        <end position="215"/>
    </location>
</feature>
<proteinExistence type="predicted"/>
<comment type="caution">
    <text evidence="2">The sequence shown here is derived from an EMBL/GenBank/DDBJ whole genome shotgun (WGS) entry which is preliminary data.</text>
</comment>
<accession>A0A645C3S3</accession>
<name>A0A645C3S3_9ZZZZ</name>
<evidence type="ECO:0000313" key="2">
    <source>
        <dbReference type="EMBL" id="MPM72018.1"/>
    </source>
</evidence>
<dbReference type="InterPro" id="IPR036594">
    <property type="entry name" value="Meth_synthase_dom"/>
</dbReference>
<evidence type="ECO:0000259" key="1">
    <source>
        <dbReference type="PROSITE" id="PS51332"/>
    </source>
</evidence>
<dbReference type="InterPro" id="IPR006158">
    <property type="entry name" value="Cobalamin-bd"/>
</dbReference>
<dbReference type="GO" id="GO:0046872">
    <property type="term" value="F:metal ion binding"/>
    <property type="evidence" value="ECO:0007669"/>
    <property type="project" value="InterPro"/>
</dbReference>
<dbReference type="Pfam" id="PF02310">
    <property type="entry name" value="B12-binding"/>
    <property type="match status" value="1"/>
</dbReference>
<dbReference type="InterPro" id="IPR036724">
    <property type="entry name" value="Cobalamin-bd_sf"/>
</dbReference>
<organism evidence="2">
    <name type="scientific">bioreactor metagenome</name>
    <dbReference type="NCBI Taxonomy" id="1076179"/>
    <lineage>
        <taxon>unclassified sequences</taxon>
        <taxon>metagenomes</taxon>
        <taxon>ecological metagenomes</taxon>
    </lineage>
</organism>